<dbReference type="AlphaFoldDB" id="A0A078B2L5"/>
<evidence type="ECO:0000313" key="2">
    <source>
        <dbReference type="Proteomes" id="UP000039865"/>
    </source>
</evidence>
<organism evidence="1 2">
    <name type="scientific">Stylonychia lemnae</name>
    <name type="common">Ciliate</name>
    <dbReference type="NCBI Taxonomy" id="5949"/>
    <lineage>
        <taxon>Eukaryota</taxon>
        <taxon>Sar</taxon>
        <taxon>Alveolata</taxon>
        <taxon>Ciliophora</taxon>
        <taxon>Intramacronucleata</taxon>
        <taxon>Spirotrichea</taxon>
        <taxon>Stichotrichia</taxon>
        <taxon>Sporadotrichida</taxon>
        <taxon>Oxytrichidae</taxon>
        <taxon>Stylonychinae</taxon>
        <taxon>Stylonychia</taxon>
    </lineage>
</organism>
<reference evidence="1 2" key="1">
    <citation type="submission" date="2014-06" db="EMBL/GenBank/DDBJ databases">
        <authorList>
            <person name="Swart Estienne"/>
        </authorList>
    </citation>
    <scope>NUCLEOTIDE SEQUENCE [LARGE SCALE GENOMIC DNA]</scope>
    <source>
        <strain evidence="1 2">130c</strain>
    </source>
</reference>
<gene>
    <name evidence="1" type="primary">Contig7230.g7738</name>
    <name evidence="1" type="ORF">STYLEM_17848</name>
</gene>
<evidence type="ECO:0000313" key="1">
    <source>
        <dbReference type="EMBL" id="CDW88724.1"/>
    </source>
</evidence>
<dbReference type="Proteomes" id="UP000039865">
    <property type="component" value="Unassembled WGS sequence"/>
</dbReference>
<accession>A0A078B2L5</accession>
<keyword evidence="2" id="KW-1185">Reference proteome</keyword>
<dbReference type="EMBL" id="CCKQ01016843">
    <property type="protein sequence ID" value="CDW88724.1"/>
    <property type="molecule type" value="Genomic_DNA"/>
</dbReference>
<proteinExistence type="predicted"/>
<name>A0A078B2L5_STYLE</name>
<sequence length="111" mass="12804">MSSLGLFIADQKDLNLLKVFILPRAIEAVYNLLVEKKIITPIKYGTQLMTIGSLWVISYNFLNETHNLTPSFMKTLYTYSNKTQGEGYLLDAMRTNVINDCKVYYPNHKFT</sequence>
<dbReference type="InParanoid" id="A0A078B2L5"/>
<protein>
    <submittedName>
        <fullName evidence="1">Uncharacterized protein</fullName>
    </submittedName>
</protein>